<accession>A0A0D2J4D9</accession>
<keyword evidence="2" id="KW-0813">Transport</keyword>
<dbReference type="InterPro" id="IPR017871">
    <property type="entry name" value="ABC_transporter-like_CS"/>
</dbReference>
<feature type="transmembrane region" description="Helical" evidence="9">
    <location>
        <begin position="41"/>
        <end position="61"/>
    </location>
</feature>
<dbReference type="InterPro" id="IPR027417">
    <property type="entry name" value="P-loop_NTPase"/>
</dbReference>
<proteinExistence type="predicted"/>
<dbReference type="Gene3D" id="1.20.1560.10">
    <property type="entry name" value="ABC transporter type 1, transmembrane domain"/>
    <property type="match status" value="1"/>
</dbReference>
<dbReference type="PANTHER" id="PTHR43394">
    <property type="entry name" value="ATP-DEPENDENT PERMEASE MDL1, MITOCHONDRIAL"/>
    <property type="match status" value="1"/>
</dbReference>
<evidence type="ECO:0000313" key="12">
    <source>
        <dbReference type="EMBL" id="KIX12989.1"/>
    </source>
</evidence>
<dbReference type="GO" id="GO:0005886">
    <property type="term" value="C:plasma membrane"/>
    <property type="evidence" value="ECO:0007669"/>
    <property type="project" value="UniProtKB-SubCell"/>
</dbReference>
<evidence type="ECO:0000259" key="11">
    <source>
        <dbReference type="PROSITE" id="PS50929"/>
    </source>
</evidence>
<dbReference type="STRING" id="1429043.X474_16195"/>
<feature type="domain" description="ABC transporter" evidence="10">
    <location>
        <begin position="318"/>
        <end position="553"/>
    </location>
</feature>
<evidence type="ECO:0000256" key="9">
    <source>
        <dbReference type="SAM" id="Phobius"/>
    </source>
</evidence>
<dbReference type="Proteomes" id="UP000032233">
    <property type="component" value="Unassembled WGS sequence"/>
</dbReference>
<evidence type="ECO:0000256" key="5">
    <source>
        <dbReference type="ARBA" id="ARBA00022741"/>
    </source>
</evidence>
<dbReference type="GO" id="GO:0015421">
    <property type="term" value="F:ABC-type oligopeptide transporter activity"/>
    <property type="evidence" value="ECO:0007669"/>
    <property type="project" value="TreeGrafter"/>
</dbReference>
<dbReference type="PROSITE" id="PS00211">
    <property type="entry name" value="ABC_TRANSPORTER_1"/>
    <property type="match status" value="1"/>
</dbReference>
<organism evidence="12 13">
    <name type="scientific">Dethiosulfatarculus sandiegensis</name>
    <dbReference type="NCBI Taxonomy" id="1429043"/>
    <lineage>
        <taxon>Bacteria</taxon>
        <taxon>Pseudomonadati</taxon>
        <taxon>Thermodesulfobacteriota</taxon>
        <taxon>Desulfarculia</taxon>
        <taxon>Desulfarculales</taxon>
        <taxon>Desulfarculaceae</taxon>
        <taxon>Dethiosulfatarculus</taxon>
    </lineage>
</organism>
<dbReference type="SUPFAM" id="SSF52540">
    <property type="entry name" value="P-loop containing nucleoside triphosphate hydrolases"/>
    <property type="match status" value="1"/>
</dbReference>
<dbReference type="PROSITE" id="PS50929">
    <property type="entry name" value="ABC_TM1F"/>
    <property type="match status" value="1"/>
</dbReference>
<dbReference type="Pfam" id="PF00005">
    <property type="entry name" value="ABC_tran"/>
    <property type="match status" value="1"/>
</dbReference>
<comment type="subcellular location">
    <subcellularLocation>
        <location evidence="1">Cell membrane</location>
        <topology evidence="1">Multi-pass membrane protein</topology>
    </subcellularLocation>
</comment>
<evidence type="ECO:0000256" key="7">
    <source>
        <dbReference type="ARBA" id="ARBA00022989"/>
    </source>
</evidence>
<evidence type="ECO:0008006" key="14">
    <source>
        <dbReference type="Google" id="ProtNLM"/>
    </source>
</evidence>
<protein>
    <recommendedName>
        <fullName evidence="14">ABC transporter ATP-binding protein</fullName>
    </recommendedName>
</protein>
<evidence type="ECO:0000256" key="4">
    <source>
        <dbReference type="ARBA" id="ARBA00022692"/>
    </source>
</evidence>
<keyword evidence="7 9" id="KW-1133">Transmembrane helix</keyword>
<dbReference type="Gene3D" id="3.40.50.300">
    <property type="entry name" value="P-loop containing nucleotide triphosphate hydrolases"/>
    <property type="match status" value="1"/>
</dbReference>
<dbReference type="EMBL" id="AZAC01000020">
    <property type="protein sequence ID" value="KIX12989.1"/>
    <property type="molecule type" value="Genomic_DNA"/>
</dbReference>
<evidence type="ECO:0000313" key="13">
    <source>
        <dbReference type="Proteomes" id="UP000032233"/>
    </source>
</evidence>
<dbReference type="InParanoid" id="A0A0D2J4D9"/>
<dbReference type="SMART" id="SM00382">
    <property type="entry name" value="AAA"/>
    <property type="match status" value="1"/>
</dbReference>
<dbReference type="GO" id="GO:0005524">
    <property type="term" value="F:ATP binding"/>
    <property type="evidence" value="ECO:0007669"/>
    <property type="project" value="UniProtKB-KW"/>
</dbReference>
<evidence type="ECO:0000256" key="1">
    <source>
        <dbReference type="ARBA" id="ARBA00004651"/>
    </source>
</evidence>
<dbReference type="PATRIC" id="fig|1429043.3.peg.3429"/>
<dbReference type="PANTHER" id="PTHR43394:SF1">
    <property type="entry name" value="ATP-BINDING CASSETTE SUB-FAMILY B MEMBER 10, MITOCHONDRIAL"/>
    <property type="match status" value="1"/>
</dbReference>
<name>A0A0D2J4D9_9BACT</name>
<dbReference type="SUPFAM" id="SSF90123">
    <property type="entry name" value="ABC transporter transmembrane region"/>
    <property type="match status" value="1"/>
</dbReference>
<dbReference type="AlphaFoldDB" id="A0A0D2J4D9"/>
<keyword evidence="4 9" id="KW-0812">Transmembrane</keyword>
<evidence type="ECO:0000256" key="3">
    <source>
        <dbReference type="ARBA" id="ARBA00022475"/>
    </source>
</evidence>
<evidence type="ECO:0000256" key="8">
    <source>
        <dbReference type="ARBA" id="ARBA00023136"/>
    </source>
</evidence>
<dbReference type="InterPro" id="IPR011527">
    <property type="entry name" value="ABC1_TM_dom"/>
</dbReference>
<keyword evidence="8 9" id="KW-0472">Membrane</keyword>
<dbReference type="InterPro" id="IPR003593">
    <property type="entry name" value="AAA+_ATPase"/>
</dbReference>
<feature type="domain" description="ABC transmembrane type-1" evidence="11">
    <location>
        <begin position="3"/>
        <end position="286"/>
    </location>
</feature>
<dbReference type="PROSITE" id="PS50893">
    <property type="entry name" value="ABC_TRANSPORTER_2"/>
    <property type="match status" value="1"/>
</dbReference>
<dbReference type="InterPro" id="IPR039421">
    <property type="entry name" value="Type_1_exporter"/>
</dbReference>
<reference evidence="12 13" key="1">
    <citation type="submission" date="2013-11" db="EMBL/GenBank/DDBJ databases">
        <title>Metagenomic analysis of a methanogenic consortium involved in long chain n-alkane degradation.</title>
        <authorList>
            <person name="Davidova I.A."/>
            <person name="Callaghan A.V."/>
            <person name="Wawrik B."/>
            <person name="Pruitt S."/>
            <person name="Marks C."/>
            <person name="Duncan K.E."/>
            <person name="Suflita J.M."/>
        </authorList>
    </citation>
    <scope>NUCLEOTIDE SEQUENCE [LARGE SCALE GENOMIC DNA]</scope>
    <source>
        <strain evidence="12 13">SPR</strain>
    </source>
</reference>
<evidence type="ECO:0000256" key="6">
    <source>
        <dbReference type="ARBA" id="ARBA00022840"/>
    </source>
</evidence>
<evidence type="ECO:0000259" key="10">
    <source>
        <dbReference type="PROSITE" id="PS50893"/>
    </source>
</evidence>
<dbReference type="CDD" id="cd18541">
    <property type="entry name" value="ABC_6TM_TmrB_like"/>
    <property type="match status" value="1"/>
</dbReference>
<evidence type="ECO:0000256" key="2">
    <source>
        <dbReference type="ARBA" id="ARBA00022448"/>
    </source>
</evidence>
<feature type="transmembrane region" description="Helical" evidence="9">
    <location>
        <begin position="138"/>
        <end position="157"/>
    </location>
</feature>
<keyword evidence="3" id="KW-1003">Cell membrane</keyword>
<dbReference type="InterPro" id="IPR036640">
    <property type="entry name" value="ABC1_TM_sf"/>
</dbReference>
<keyword evidence="6" id="KW-0067">ATP-binding</keyword>
<keyword evidence="5" id="KW-0547">Nucleotide-binding</keyword>
<dbReference type="FunFam" id="3.40.50.300:FF:000854">
    <property type="entry name" value="Multidrug ABC transporter ATP-binding protein"/>
    <property type="match status" value="1"/>
</dbReference>
<sequence>MVAGGLFSIVLMDVLHLYSPQLIKQAVDELALDNADSASLLHIAGALAGLALLVTVLRMLGRPLFMALGRRVERDLRDSLGMRLLAQSQSFFDGQTAGQIMARATYDLNNLRLAAGYGVQAAWDSILTLALAVLYMLWLSPCLTLLAALPVLSIPWLTRRQSILFHNCHQRVQSSFSDLSEEAHDCMGAIRLVKVHNLARAKRQGFAELSREHKRRNLELAEVSALYLPVMNLVTHLSQGVVWGAGGALAVLGYISPGDIVAFSAYVVMMKTPLVYSGYLINLYQRARSSGSRLQEIYQGPDLAEPCQTSRNGLTPKVSARGLCFSYPGEERPVLCGLDLDLNPGGITALAGLVGSGKSSLLKLLAGLYPAPPKSIFLGGRDLTEIPLPELHGLVGLVNQEPFVFSATVRENLRMAAPQAGPEELWQVLRLVGLADEIRALPQGLETELGEHGHTLSGGQKARLAIARALLPGLPVLLLDDALSAVDPLAESEILQRIIGHRQGKITLIVSHRPSSLGVAREVMLLDQGRLAGRGTHEELLSFSSLYRRLTQRQKLLSKLGEN</sequence>
<keyword evidence="13" id="KW-1185">Reference proteome</keyword>
<gene>
    <name evidence="12" type="ORF">X474_16195</name>
</gene>
<dbReference type="InterPro" id="IPR003439">
    <property type="entry name" value="ABC_transporter-like_ATP-bd"/>
</dbReference>
<comment type="caution">
    <text evidence="12">The sequence shown here is derived from an EMBL/GenBank/DDBJ whole genome shotgun (WGS) entry which is preliminary data.</text>
</comment>
<dbReference type="GO" id="GO:0016887">
    <property type="term" value="F:ATP hydrolysis activity"/>
    <property type="evidence" value="ECO:0007669"/>
    <property type="project" value="InterPro"/>
</dbReference>
<dbReference type="Pfam" id="PF00664">
    <property type="entry name" value="ABC_membrane"/>
    <property type="match status" value="1"/>
</dbReference>